<keyword evidence="1" id="KW-0677">Repeat</keyword>
<sequence length="355" mass="37695">MVNPEESGDNGNKQNDEQFRKMFVGGLSTVTSDESLKAFYSQWGELTDCIVMRDPTTKRSRGFGFVTFAEQSAVDAAMAARPHVIDDKTVDPKRAVPRDQSMRTETNISTKRLYVSGVREEHNENLFEEYFSQYGKVEKVDVILDKATGKPRGFAFVTFDDFDPVDKCVLIKSHQIAGHRCDVKKALSKEEMARAQQHDRERMERMDRSRGLARGGGDHGYSNYGGAGGYGGGYYGGGAYKAGFGGAYGQGNTWGAQAGGRQPYYGGSSYDSGSGGYGGAPGGGGYAWGGAGDSVTGAWPGTNQANWTPAAGAPAGASGWSQQAGAQEWNASAGQGGWTAPASGAQNGWGATRNA</sequence>
<name>A0ABD6EK56_9BILA</name>
<accession>A0ABD6EK56</accession>
<feature type="region of interest" description="Disordered" evidence="4">
    <location>
        <begin position="297"/>
        <end position="355"/>
    </location>
</feature>
<dbReference type="FunFam" id="3.30.70.330:FF:000860">
    <property type="entry name" value="Heterogeneous nuclear ribonucleoprotein A1"/>
    <property type="match status" value="1"/>
</dbReference>
<dbReference type="FunFam" id="3.30.70.330:FF:000040">
    <property type="entry name" value="Heterogeneous nuclear ribonucleoprotein A2/B1"/>
    <property type="match status" value="1"/>
</dbReference>
<dbReference type="SUPFAM" id="SSF54928">
    <property type="entry name" value="RNA-binding domain, RBD"/>
    <property type="match status" value="2"/>
</dbReference>
<evidence type="ECO:0000256" key="1">
    <source>
        <dbReference type="ARBA" id="ARBA00022737"/>
    </source>
</evidence>
<evidence type="ECO:0000313" key="7">
    <source>
        <dbReference type="Proteomes" id="UP001608902"/>
    </source>
</evidence>
<dbReference type="Proteomes" id="UP001608902">
    <property type="component" value="Unassembled WGS sequence"/>
</dbReference>
<dbReference type="EMBL" id="JBGFUD010004362">
    <property type="protein sequence ID" value="MFH4979572.1"/>
    <property type="molecule type" value="Genomic_DNA"/>
</dbReference>
<dbReference type="PROSITE" id="PS50102">
    <property type="entry name" value="RRM"/>
    <property type="match status" value="2"/>
</dbReference>
<feature type="domain" description="RRM" evidence="5">
    <location>
        <begin position="20"/>
        <end position="109"/>
    </location>
</feature>
<gene>
    <name evidence="6" type="ORF">AB6A40_006281</name>
</gene>
<evidence type="ECO:0000256" key="3">
    <source>
        <dbReference type="PROSITE-ProRule" id="PRU00176"/>
    </source>
</evidence>
<keyword evidence="2 3" id="KW-0694">RNA-binding</keyword>
<evidence type="ECO:0000313" key="6">
    <source>
        <dbReference type="EMBL" id="MFH4979572.1"/>
    </source>
</evidence>
<organism evidence="6 7">
    <name type="scientific">Gnathostoma spinigerum</name>
    <dbReference type="NCBI Taxonomy" id="75299"/>
    <lineage>
        <taxon>Eukaryota</taxon>
        <taxon>Metazoa</taxon>
        <taxon>Ecdysozoa</taxon>
        <taxon>Nematoda</taxon>
        <taxon>Chromadorea</taxon>
        <taxon>Rhabditida</taxon>
        <taxon>Spirurina</taxon>
        <taxon>Gnathostomatomorpha</taxon>
        <taxon>Gnathostomatoidea</taxon>
        <taxon>Gnathostomatidae</taxon>
        <taxon>Gnathostoma</taxon>
    </lineage>
</organism>
<dbReference type="CDD" id="cd12328">
    <property type="entry name" value="RRM2_hnRNPA_like"/>
    <property type="match status" value="1"/>
</dbReference>
<protein>
    <recommendedName>
        <fullName evidence="5">RRM domain-containing protein</fullName>
    </recommendedName>
</protein>
<dbReference type="InterPro" id="IPR000504">
    <property type="entry name" value="RRM_dom"/>
</dbReference>
<dbReference type="SMART" id="SM00360">
    <property type="entry name" value="RRM"/>
    <property type="match status" value="2"/>
</dbReference>
<feature type="compositionally biased region" description="Low complexity" evidence="4">
    <location>
        <begin position="304"/>
        <end position="327"/>
    </location>
</feature>
<evidence type="ECO:0000256" key="2">
    <source>
        <dbReference type="ARBA" id="ARBA00022884"/>
    </source>
</evidence>
<reference evidence="6 7" key="1">
    <citation type="submission" date="2024-08" db="EMBL/GenBank/DDBJ databases">
        <title>Gnathostoma spinigerum genome.</title>
        <authorList>
            <person name="Gonzalez-Bertolin B."/>
            <person name="Monzon S."/>
            <person name="Zaballos A."/>
            <person name="Jimenez P."/>
            <person name="Dekumyoy P."/>
            <person name="Varona S."/>
            <person name="Cuesta I."/>
            <person name="Sumanam S."/>
            <person name="Adisakwattana P."/>
            <person name="Gasser R.B."/>
            <person name="Hernandez-Gonzalez A."/>
            <person name="Young N.D."/>
            <person name="Perteguer M.J."/>
        </authorList>
    </citation>
    <scope>NUCLEOTIDE SEQUENCE [LARGE SCALE GENOMIC DNA]</scope>
    <source>
        <strain evidence="6">AL3</strain>
        <tissue evidence="6">Liver</tissue>
    </source>
</reference>
<evidence type="ECO:0000259" key="5">
    <source>
        <dbReference type="PROSITE" id="PS50102"/>
    </source>
</evidence>
<dbReference type="Pfam" id="PF00076">
    <property type="entry name" value="RRM_1"/>
    <property type="match status" value="2"/>
</dbReference>
<proteinExistence type="predicted"/>
<dbReference type="InterPro" id="IPR012677">
    <property type="entry name" value="Nucleotide-bd_a/b_plait_sf"/>
</dbReference>
<dbReference type="PANTHER" id="PTHR48026:SF14">
    <property type="entry name" value="HETEROGENEOUS NUCLEAR RIBONUCLEOPROTEIN A1"/>
    <property type="match status" value="1"/>
</dbReference>
<feature type="compositionally biased region" description="Basic and acidic residues" evidence="4">
    <location>
        <begin position="195"/>
        <end position="210"/>
    </location>
</feature>
<evidence type="ECO:0000256" key="4">
    <source>
        <dbReference type="SAM" id="MobiDB-lite"/>
    </source>
</evidence>
<dbReference type="Gene3D" id="3.30.70.330">
    <property type="match status" value="2"/>
</dbReference>
<feature type="region of interest" description="Disordered" evidence="4">
    <location>
        <begin position="195"/>
        <end position="217"/>
    </location>
</feature>
<dbReference type="GO" id="GO:0003723">
    <property type="term" value="F:RNA binding"/>
    <property type="evidence" value="ECO:0007669"/>
    <property type="project" value="UniProtKB-UniRule"/>
</dbReference>
<dbReference type="InterPro" id="IPR035979">
    <property type="entry name" value="RBD_domain_sf"/>
</dbReference>
<dbReference type="AlphaFoldDB" id="A0ABD6EK56"/>
<feature type="domain" description="RRM" evidence="5">
    <location>
        <begin position="111"/>
        <end position="188"/>
    </location>
</feature>
<dbReference type="GO" id="GO:0098687">
    <property type="term" value="C:chromosomal region"/>
    <property type="evidence" value="ECO:0007669"/>
    <property type="project" value="UniProtKB-ARBA"/>
</dbReference>
<dbReference type="PANTHER" id="PTHR48026">
    <property type="entry name" value="HOMOLOGOUS TO DROSOPHILA SQD (SQUID) PROTEIN"/>
    <property type="match status" value="1"/>
</dbReference>
<comment type="caution">
    <text evidence="6">The sequence shown here is derived from an EMBL/GenBank/DDBJ whole genome shotgun (WGS) entry which is preliminary data.</text>
</comment>
<keyword evidence="7" id="KW-1185">Reference proteome</keyword>